<dbReference type="AlphaFoldDB" id="A0A517Z3C5"/>
<feature type="domain" description="AAA+ ATPase" evidence="1">
    <location>
        <begin position="35"/>
        <end position="151"/>
    </location>
</feature>
<dbReference type="InterPro" id="IPR027417">
    <property type="entry name" value="P-loop_NTPase"/>
</dbReference>
<sequence length="207" mass="23551">MKARDNPFRIERVLTLRYRFLAGSWQELLDRLERQNGRGAIVGPHGSGKTTLMDELATHLEQRGSTIHRCRFNLTDHPATWTNLRTAVRDIPEDALLLLDGAEQLGPLQWHWLMRRSRHLPGLVITTHRPGRLPTLIDCHTTPQLFADLVEQLAPGTFSAEELRQLFDHHAGNLRLCLRELYDRMAMRKDDRAVATPSAGGGLTRDA</sequence>
<dbReference type="RefSeq" id="WP_145367536.1">
    <property type="nucleotide sequence ID" value="NZ_CP036275.1"/>
</dbReference>
<dbReference type="Proteomes" id="UP000320496">
    <property type="component" value="Chromosome"/>
</dbReference>
<accession>A0A517Z3C5</accession>
<dbReference type="KEGG" id="mri:Mal4_12280"/>
<name>A0A517Z3C5_9PLAN</name>
<dbReference type="SUPFAM" id="SSF52540">
    <property type="entry name" value="P-loop containing nucleoside triphosphate hydrolases"/>
    <property type="match status" value="1"/>
</dbReference>
<dbReference type="Gene3D" id="3.40.50.300">
    <property type="entry name" value="P-loop containing nucleotide triphosphate hydrolases"/>
    <property type="match status" value="1"/>
</dbReference>
<dbReference type="InterPro" id="IPR003593">
    <property type="entry name" value="AAA+_ATPase"/>
</dbReference>
<reference evidence="2 3" key="1">
    <citation type="submission" date="2019-02" db="EMBL/GenBank/DDBJ databases">
        <title>Deep-cultivation of Planctomycetes and their phenomic and genomic characterization uncovers novel biology.</title>
        <authorList>
            <person name="Wiegand S."/>
            <person name="Jogler M."/>
            <person name="Boedeker C."/>
            <person name="Pinto D."/>
            <person name="Vollmers J."/>
            <person name="Rivas-Marin E."/>
            <person name="Kohn T."/>
            <person name="Peeters S.H."/>
            <person name="Heuer A."/>
            <person name="Rast P."/>
            <person name="Oberbeckmann S."/>
            <person name="Bunk B."/>
            <person name="Jeske O."/>
            <person name="Meyerdierks A."/>
            <person name="Storesund J.E."/>
            <person name="Kallscheuer N."/>
            <person name="Luecker S."/>
            <person name="Lage O.M."/>
            <person name="Pohl T."/>
            <person name="Merkel B.J."/>
            <person name="Hornburger P."/>
            <person name="Mueller R.-W."/>
            <person name="Bruemmer F."/>
            <person name="Labrenz M."/>
            <person name="Spormann A.M."/>
            <person name="Op den Camp H."/>
            <person name="Overmann J."/>
            <person name="Amann R."/>
            <person name="Jetten M.S.M."/>
            <person name="Mascher T."/>
            <person name="Medema M.H."/>
            <person name="Devos D.P."/>
            <person name="Kaster A.-K."/>
            <person name="Ovreas L."/>
            <person name="Rohde M."/>
            <person name="Galperin M.Y."/>
            <person name="Jogler C."/>
        </authorList>
    </citation>
    <scope>NUCLEOTIDE SEQUENCE [LARGE SCALE GENOMIC DNA]</scope>
    <source>
        <strain evidence="2 3">Mal4</strain>
    </source>
</reference>
<evidence type="ECO:0000259" key="1">
    <source>
        <dbReference type="SMART" id="SM00382"/>
    </source>
</evidence>
<proteinExistence type="predicted"/>
<organism evidence="2 3">
    <name type="scientific">Maioricimonas rarisocia</name>
    <dbReference type="NCBI Taxonomy" id="2528026"/>
    <lineage>
        <taxon>Bacteria</taxon>
        <taxon>Pseudomonadati</taxon>
        <taxon>Planctomycetota</taxon>
        <taxon>Planctomycetia</taxon>
        <taxon>Planctomycetales</taxon>
        <taxon>Planctomycetaceae</taxon>
        <taxon>Maioricimonas</taxon>
    </lineage>
</organism>
<evidence type="ECO:0000313" key="3">
    <source>
        <dbReference type="Proteomes" id="UP000320496"/>
    </source>
</evidence>
<protein>
    <submittedName>
        <fullName evidence="2">NACHT domain protein</fullName>
    </submittedName>
</protein>
<gene>
    <name evidence="2" type="ORF">Mal4_12280</name>
</gene>
<dbReference type="OrthoDB" id="282562at2"/>
<keyword evidence="3" id="KW-1185">Reference proteome</keyword>
<dbReference type="SMART" id="SM00382">
    <property type="entry name" value="AAA"/>
    <property type="match status" value="1"/>
</dbReference>
<dbReference type="EMBL" id="CP036275">
    <property type="protein sequence ID" value="QDU36927.1"/>
    <property type="molecule type" value="Genomic_DNA"/>
</dbReference>
<evidence type="ECO:0000313" key="2">
    <source>
        <dbReference type="EMBL" id="QDU36927.1"/>
    </source>
</evidence>